<reference evidence="1 2" key="1">
    <citation type="submission" date="2021-11" db="EMBL/GenBank/DDBJ databases">
        <title>Genomic of Niabella pedocola.</title>
        <authorList>
            <person name="Wu T."/>
        </authorList>
    </citation>
    <scope>NUCLEOTIDE SEQUENCE [LARGE SCALE GENOMIC DNA]</scope>
    <source>
        <strain evidence="1 2">JCM 31011</strain>
    </source>
</reference>
<protein>
    <recommendedName>
        <fullName evidence="3">Methyltransferase FkbM domain-containing protein</fullName>
    </recommendedName>
</protein>
<comment type="caution">
    <text evidence="1">The sequence shown here is derived from an EMBL/GenBank/DDBJ whole genome shotgun (WGS) entry which is preliminary data.</text>
</comment>
<sequence length="237" mass="26847">MTSKDFFPRLFGFAYRRTIRNLLPVRGYVKYNEVRVEPIKALDKYFSFFHKPMKDIPCYEDAIVDAINEHVTSGDTVVVVGGGYGVTVVRALQKIGKDGKLFCFEGSKEYVKYVQDSISYNEHLVPKESIIVENSFIGSSEHVYGTHGPGFPIESLPFCDVLELDCEGSEKMILSNLSYSPRVIIVETHGVYGATTEEVKTILHRKGYKIISERVAEKNFLDICIEKDIMVLVALKR</sequence>
<evidence type="ECO:0008006" key="3">
    <source>
        <dbReference type="Google" id="ProtNLM"/>
    </source>
</evidence>
<name>A0ABS8PY30_9BACT</name>
<proteinExistence type="predicted"/>
<evidence type="ECO:0000313" key="2">
    <source>
        <dbReference type="Proteomes" id="UP001199816"/>
    </source>
</evidence>
<gene>
    <name evidence="1" type="ORF">LQ567_20570</name>
</gene>
<evidence type="ECO:0000313" key="1">
    <source>
        <dbReference type="EMBL" id="MCD2425192.1"/>
    </source>
</evidence>
<accession>A0ABS8PY30</accession>
<dbReference type="SUPFAM" id="SSF53335">
    <property type="entry name" value="S-adenosyl-L-methionine-dependent methyltransferases"/>
    <property type="match status" value="1"/>
</dbReference>
<dbReference type="RefSeq" id="WP_231007627.1">
    <property type="nucleotide sequence ID" value="NZ_JAJNEC010000006.1"/>
</dbReference>
<organism evidence="1 2">
    <name type="scientific">Niabella pedocola</name>
    <dbReference type="NCBI Taxonomy" id="1752077"/>
    <lineage>
        <taxon>Bacteria</taxon>
        <taxon>Pseudomonadati</taxon>
        <taxon>Bacteroidota</taxon>
        <taxon>Chitinophagia</taxon>
        <taxon>Chitinophagales</taxon>
        <taxon>Chitinophagaceae</taxon>
        <taxon>Niabella</taxon>
    </lineage>
</organism>
<dbReference type="InterPro" id="IPR029063">
    <property type="entry name" value="SAM-dependent_MTases_sf"/>
</dbReference>
<dbReference type="EMBL" id="JAJNEC010000006">
    <property type="protein sequence ID" value="MCD2425192.1"/>
    <property type="molecule type" value="Genomic_DNA"/>
</dbReference>
<dbReference type="Proteomes" id="UP001199816">
    <property type="component" value="Unassembled WGS sequence"/>
</dbReference>
<keyword evidence="2" id="KW-1185">Reference proteome</keyword>